<dbReference type="PRINTS" id="PR00195">
    <property type="entry name" value="DYNAMIN"/>
</dbReference>
<keyword evidence="1 3" id="KW-0547">Nucleotide-binding</keyword>
<dbReference type="PROSITE" id="PS51718">
    <property type="entry name" value="G_DYNAMIN_2"/>
    <property type="match status" value="1"/>
</dbReference>
<feature type="coiled-coil region" evidence="4">
    <location>
        <begin position="580"/>
        <end position="607"/>
    </location>
</feature>
<keyword evidence="4" id="KW-0175">Coiled coil</keyword>
<evidence type="ECO:0000313" key="8">
    <source>
        <dbReference type="Proteomes" id="UP000054524"/>
    </source>
</evidence>
<dbReference type="EMBL" id="AKIJ01000002">
    <property type="protein sequence ID" value="KFG26604.1"/>
    <property type="molecule type" value="Genomic_DNA"/>
</dbReference>
<name>A0A086J386_NEMA1</name>
<dbReference type="RefSeq" id="XP_052905159.1">
    <property type="nucleotide sequence ID" value="XM_053048399.1"/>
</dbReference>
<keyword evidence="2 3" id="KW-0342">GTP-binding</keyword>
<dbReference type="CDD" id="cd08771">
    <property type="entry name" value="DLP_1"/>
    <property type="match status" value="1"/>
</dbReference>
<dbReference type="Gene3D" id="1.20.120.1240">
    <property type="entry name" value="Dynamin, middle domain"/>
    <property type="match status" value="1"/>
</dbReference>
<evidence type="ECO:0000313" key="7">
    <source>
        <dbReference type="EMBL" id="KFG26604.1"/>
    </source>
</evidence>
<feature type="domain" description="GED" evidence="5">
    <location>
        <begin position="528"/>
        <end position="614"/>
    </location>
</feature>
<dbReference type="GO" id="GO:0005874">
    <property type="term" value="C:microtubule"/>
    <property type="evidence" value="ECO:0007669"/>
    <property type="project" value="TreeGrafter"/>
</dbReference>
<dbReference type="GO" id="GO:0008017">
    <property type="term" value="F:microtubule binding"/>
    <property type="evidence" value="ECO:0007669"/>
    <property type="project" value="TreeGrafter"/>
</dbReference>
<evidence type="ECO:0000259" key="6">
    <source>
        <dbReference type="PROSITE" id="PS51718"/>
    </source>
</evidence>
<dbReference type="Pfam" id="PF01031">
    <property type="entry name" value="Dynamin_M"/>
    <property type="match status" value="1"/>
</dbReference>
<sequence>MGLIERVNRLHELCTHIQNPINIPQIVVVGSQSAGKSSILENIVGHQILPRGTGMVTRRPLIIQIIPSQEDAYCSFGHHPGKTFTPSEIEAEITHETDRLLPNKTDVSAIPILLRIYSRNALPLTLIDLPGIIKVQTKNQPDGIIEKIHEIVKSYVTNANTIILAVTPSTTDISSSDALMIAREADPDYTRTLCVLTKVDLMDPGTDLRQILQGKIIPLKLGYVPVICRGEKDIQAMVDIPHAIRKEKEYFSAHPAYSANSAYCGVPYLMTRLHEVLQERIRKSAPYLQDRISYIITQVSQELDGLGANSNESNEQIIIQAITAFNQAIDLRISGYNRSNNISKEILNGAKISYAVDVLFPEIIEEVPMFTASDQEIRNILHNMSGVFGVNGVPILRHFMHLAGDKIYPHCISMCSKICMEMQGIAEEALEEVPALRRFAALKEEISRVAMGVLKERVRSASDLIKAYIKWNTVYIREGSACHGNDRCAGSSCHSSGLVSVQGSDKLEAADVSCKKKDHTGASSYTCIDTLRHRITKYLDSFKMGVIEQVPKIIITEVVQSTMDLLQSKLIQSLCTKANMKDLLKEDEKIQERRKVLKIKLEALQEAREISNQL</sequence>
<proteinExistence type="inferred from homology"/>
<dbReference type="PANTHER" id="PTHR11566">
    <property type="entry name" value="DYNAMIN"/>
    <property type="match status" value="1"/>
</dbReference>
<dbReference type="InterPro" id="IPR020850">
    <property type="entry name" value="GED_dom"/>
</dbReference>
<accession>A0A086J386</accession>
<evidence type="ECO:0000256" key="4">
    <source>
        <dbReference type="SAM" id="Coils"/>
    </source>
</evidence>
<evidence type="ECO:0000256" key="1">
    <source>
        <dbReference type="ARBA" id="ARBA00022741"/>
    </source>
</evidence>
<evidence type="ECO:0000256" key="3">
    <source>
        <dbReference type="RuleBase" id="RU003932"/>
    </source>
</evidence>
<dbReference type="PROSITE" id="PS00410">
    <property type="entry name" value="G_DYNAMIN_1"/>
    <property type="match status" value="1"/>
</dbReference>
<feature type="domain" description="Dynamin-type G" evidence="6">
    <location>
        <begin position="20"/>
        <end position="286"/>
    </location>
</feature>
<dbReference type="SMART" id="SM00053">
    <property type="entry name" value="DYNc"/>
    <property type="match status" value="1"/>
</dbReference>
<dbReference type="InterPro" id="IPR003130">
    <property type="entry name" value="GED"/>
</dbReference>
<dbReference type="InterPro" id="IPR001401">
    <property type="entry name" value="Dynamin_GTPase"/>
</dbReference>
<comment type="caution">
    <text evidence="7">The sequence shown here is derived from an EMBL/GenBank/DDBJ whole genome shotgun (WGS) entry which is preliminary data.</text>
</comment>
<dbReference type="GO" id="GO:0016020">
    <property type="term" value="C:membrane"/>
    <property type="evidence" value="ECO:0007669"/>
    <property type="project" value="TreeGrafter"/>
</dbReference>
<dbReference type="Gene3D" id="3.40.50.300">
    <property type="entry name" value="P-loop containing nucleotide triphosphate hydrolases"/>
    <property type="match status" value="1"/>
</dbReference>
<dbReference type="PROSITE" id="PS51388">
    <property type="entry name" value="GED"/>
    <property type="match status" value="1"/>
</dbReference>
<comment type="similarity">
    <text evidence="3">Belongs to the TRAFAC class dynamin-like GTPase superfamily. Dynamin/Fzo/YdjA family.</text>
</comment>
<gene>
    <name evidence="7" type="ORF">NESG_00755</name>
</gene>
<dbReference type="AlphaFoldDB" id="A0A086J386"/>
<dbReference type="InterPro" id="IPR027417">
    <property type="entry name" value="P-loop_NTPase"/>
</dbReference>
<dbReference type="Proteomes" id="UP000054524">
    <property type="component" value="Unassembled WGS sequence"/>
</dbReference>
<dbReference type="SUPFAM" id="SSF52540">
    <property type="entry name" value="P-loop containing nucleoside triphosphate hydrolases"/>
    <property type="match status" value="1"/>
</dbReference>
<dbReference type="InterPro" id="IPR019762">
    <property type="entry name" value="Dynamin_GTPase_CS"/>
</dbReference>
<dbReference type="InterPro" id="IPR030381">
    <property type="entry name" value="G_DYNAMIN_dom"/>
</dbReference>
<dbReference type="InterPro" id="IPR022812">
    <property type="entry name" value="Dynamin"/>
</dbReference>
<evidence type="ECO:0000259" key="5">
    <source>
        <dbReference type="PROSITE" id="PS51388"/>
    </source>
</evidence>
<organism evidence="7 8">
    <name type="scientific">Nematocida ausubeli (strain ATCC PRA-371 / ERTm2)</name>
    <name type="common">Nematode killer fungus</name>
    <dbReference type="NCBI Taxonomy" id="1913371"/>
    <lineage>
        <taxon>Eukaryota</taxon>
        <taxon>Fungi</taxon>
        <taxon>Fungi incertae sedis</taxon>
        <taxon>Microsporidia</taxon>
        <taxon>Nematocida</taxon>
    </lineage>
</organism>
<dbReference type="GO" id="GO:0005525">
    <property type="term" value="F:GTP binding"/>
    <property type="evidence" value="ECO:0007669"/>
    <property type="project" value="UniProtKB-KW"/>
</dbReference>
<keyword evidence="8" id="KW-1185">Reference proteome</keyword>
<dbReference type="HOGENOM" id="CLU_008964_5_0_1"/>
<evidence type="ECO:0000256" key="2">
    <source>
        <dbReference type="ARBA" id="ARBA00023134"/>
    </source>
</evidence>
<dbReference type="InterPro" id="IPR000375">
    <property type="entry name" value="Dynamin_stalk"/>
</dbReference>
<protein>
    <submittedName>
        <fullName evidence="7">Uncharacterized protein</fullName>
    </submittedName>
</protein>
<dbReference type="Pfam" id="PF02212">
    <property type="entry name" value="GED"/>
    <property type="match status" value="1"/>
</dbReference>
<dbReference type="GO" id="GO:0003924">
    <property type="term" value="F:GTPase activity"/>
    <property type="evidence" value="ECO:0007669"/>
    <property type="project" value="InterPro"/>
</dbReference>
<dbReference type="GeneID" id="77675728"/>
<reference evidence="7 8" key="1">
    <citation type="journal article" date="2014" name="Genome Announc.">
        <title>Genome Sequence of the Microsporidian Species Nematocida sp1 Strain ERTm6 (ATCC PRA-372).</title>
        <authorList>
            <person name="Bakowski M.A."/>
            <person name="Priest M."/>
            <person name="Young S."/>
            <person name="Cuomo C.A."/>
            <person name="Troemel E.R."/>
        </authorList>
    </citation>
    <scope>NUCLEOTIDE SEQUENCE [LARGE SCALE GENOMIC DNA]</scope>
    <source>
        <strain evidence="7 8">ERTm6</strain>
    </source>
</reference>
<dbReference type="InterPro" id="IPR045063">
    <property type="entry name" value="Dynamin_N"/>
</dbReference>
<dbReference type="GO" id="GO:0005737">
    <property type="term" value="C:cytoplasm"/>
    <property type="evidence" value="ECO:0007669"/>
    <property type="project" value="TreeGrafter"/>
</dbReference>
<dbReference type="Pfam" id="PF00350">
    <property type="entry name" value="Dynamin_N"/>
    <property type="match status" value="1"/>
</dbReference>